<dbReference type="InterPro" id="IPR011089">
    <property type="entry name" value="GmrSD_C"/>
</dbReference>
<dbReference type="OrthoDB" id="318965at2157"/>
<dbReference type="PANTHER" id="PTHR35149">
    <property type="entry name" value="SLL5132 PROTEIN"/>
    <property type="match status" value="1"/>
</dbReference>
<evidence type="ECO:0000313" key="5">
    <source>
        <dbReference type="Proteomes" id="UP000185687"/>
    </source>
</evidence>
<sequence length="757" mass="86842">MAKAEQQSLQQIFHEARLNVPRYQRSYAWTETEVADLLEDINYVIQRDTAVGDSRDVVHYFGTVVLDDVREIDSPTPNDWTLYNVVDGQQRLTTTSLLVGCLCEELQNLNGIVDVDTSRRNSPDELYQQYRDLYIKYRNKQNGRRFKPARLTKQAYSQLVVAEKPPVVILDKDEALLPARRLAEAKQVIQGWLEDKREAHLEASLEDAEQENLRAYFDHLYDVLSAIDNIFEVTKYEVDDAAEAGRLFEVVNDRGKDLTIAEKIKSHLLYCAGEVEQLDSENVARDFNDAVETITLGGGDEELVDQFVKRHWEMFTGETKRRRPHSDISDIHRRIKQIDRYASLDRPESDLTDWINRYVESLREAAEAFNAIYDPDRLGDQYDGIDAATLNMLTAVDTCGAASTFRPLLMAAYLKTDVESDEFADLVRACEVFAVRSFEIMNRSTMLLRRQLKRESHRLFIADWTETDIRDLFDAVTIDDRYSGVDDAVTSIIHKIDTETGNRAPESDIIDCLTRQDVISGEFNRGWGGFGNGKNTVLYLLYEYERSLRSQMGTTGLHTLVGFGTFVAEAEIEHIAPQNPDVTEARLENHNENRHRLANLAFLWPQDNKTVGNDVYERKYNKIYKDSKIALLERLSDPTDGWDLDALEQREEELVEFVLERWSGHKRARVLLTEEPTTDQKALLREEIQTHYSGMEHGNTLPTIVFETSADNSVQDNSYKRYKPCSNCGGLKMELNGDDFHCACGTNIRVPNYQVSK</sequence>
<dbReference type="Pfam" id="PF03235">
    <property type="entry name" value="GmrSD_N"/>
    <property type="match status" value="1"/>
</dbReference>
<feature type="domain" description="GmrSD restriction endonucleases N-terminal" evidence="1">
    <location>
        <begin position="10"/>
        <end position="269"/>
    </location>
</feature>
<reference evidence="4 5" key="2">
    <citation type="submission" date="2017-01" db="EMBL/GenBank/DDBJ databases">
        <authorList>
            <person name="Mah S.A."/>
            <person name="Swanson W.J."/>
            <person name="Moy G.W."/>
            <person name="Vacquier V.D."/>
        </authorList>
    </citation>
    <scope>NUCLEOTIDE SEQUENCE [LARGE SCALE GENOMIC DNA]</scope>
    <source>
        <strain evidence="4 5">CGMCC 1.8909</strain>
    </source>
</reference>
<organism evidence="4 5">
    <name type="scientific">Natronorubrum daqingense</name>
    <dbReference type="NCBI Taxonomy" id="588898"/>
    <lineage>
        <taxon>Archaea</taxon>
        <taxon>Methanobacteriati</taxon>
        <taxon>Methanobacteriota</taxon>
        <taxon>Stenosarchaea group</taxon>
        <taxon>Halobacteria</taxon>
        <taxon>Halobacteriales</taxon>
        <taxon>Natrialbaceae</taxon>
        <taxon>Natronorubrum</taxon>
    </lineage>
</organism>
<dbReference type="InterPro" id="IPR004919">
    <property type="entry name" value="GmrSD_N"/>
</dbReference>
<dbReference type="Proteomes" id="UP000185687">
    <property type="component" value="Unassembled WGS sequence"/>
</dbReference>
<evidence type="ECO:0000259" key="2">
    <source>
        <dbReference type="Pfam" id="PF07510"/>
    </source>
</evidence>
<reference evidence="3 6" key="1">
    <citation type="submission" date="2017-01" db="EMBL/GenBank/DDBJ databases">
        <title>Complete genome sequence of Haloterrigena daqingensis type strain (JX313T).</title>
        <authorList>
            <person name="Shuang W."/>
        </authorList>
    </citation>
    <scope>NUCLEOTIDE SEQUENCE [LARGE SCALE GENOMIC DNA]</scope>
    <source>
        <strain evidence="3 6">JX313</strain>
    </source>
</reference>
<dbReference type="EMBL" id="FTNP01000001">
    <property type="protein sequence ID" value="SIR15243.1"/>
    <property type="molecule type" value="Genomic_DNA"/>
</dbReference>
<dbReference type="GeneID" id="30954842"/>
<dbReference type="PANTHER" id="PTHR35149:SF1">
    <property type="entry name" value="DUF5655 DOMAIN-CONTAINING PROTEIN"/>
    <property type="match status" value="1"/>
</dbReference>
<evidence type="ECO:0000313" key="4">
    <source>
        <dbReference type="EMBL" id="SIR15243.1"/>
    </source>
</evidence>
<gene>
    <name evidence="3" type="ORF">BB347_02825</name>
    <name evidence="4" type="ORF">SAMN05421809_0480</name>
</gene>
<keyword evidence="5" id="KW-1185">Reference proteome</keyword>
<accession>A0A1N6YKX1</accession>
<feature type="domain" description="GmrSD restriction endonucleases C-terminal" evidence="2">
    <location>
        <begin position="536"/>
        <end position="656"/>
    </location>
</feature>
<evidence type="ECO:0000259" key="1">
    <source>
        <dbReference type="Pfam" id="PF03235"/>
    </source>
</evidence>
<dbReference type="EMBL" id="CP019327">
    <property type="protein sequence ID" value="APX95631.1"/>
    <property type="molecule type" value="Genomic_DNA"/>
</dbReference>
<name>A0A1N6YKX1_9EURY</name>
<proteinExistence type="predicted"/>
<dbReference type="Pfam" id="PF07510">
    <property type="entry name" value="GmrSD_C"/>
    <property type="match status" value="1"/>
</dbReference>
<dbReference type="RefSeq" id="WP_077202625.1">
    <property type="nucleotide sequence ID" value="NZ_CP019327.1"/>
</dbReference>
<dbReference type="AlphaFoldDB" id="A0A1N6YKX1"/>
<dbReference type="Proteomes" id="UP000187321">
    <property type="component" value="Chromosome"/>
</dbReference>
<protein>
    <submittedName>
        <fullName evidence="4">Uncharacterized conserved protein, contains ParB-like and HNH nuclease domains</fullName>
    </submittedName>
</protein>
<evidence type="ECO:0000313" key="3">
    <source>
        <dbReference type="EMBL" id="APX95631.1"/>
    </source>
</evidence>
<evidence type="ECO:0000313" key="6">
    <source>
        <dbReference type="Proteomes" id="UP000187321"/>
    </source>
</evidence>
<dbReference type="KEGG" id="hda:BB347_02825"/>